<name>A0A0U1NMW1_9RHOB</name>
<evidence type="ECO:0008006" key="3">
    <source>
        <dbReference type="Google" id="ProtNLM"/>
    </source>
</evidence>
<organism evidence="1 2">
    <name type="scientific">Nereida ignava</name>
    <dbReference type="NCBI Taxonomy" id="282199"/>
    <lineage>
        <taxon>Bacteria</taxon>
        <taxon>Pseudomonadati</taxon>
        <taxon>Pseudomonadota</taxon>
        <taxon>Alphaproteobacteria</taxon>
        <taxon>Rhodobacterales</taxon>
        <taxon>Roseobacteraceae</taxon>
        <taxon>Nereida</taxon>
    </lineage>
</organism>
<gene>
    <name evidence="1" type="ORF">NIG5292_01884</name>
</gene>
<accession>A0A0U1NMW1</accession>
<dbReference type="OrthoDB" id="7867642at2"/>
<dbReference type="EMBL" id="CVQV01000009">
    <property type="protein sequence ID" value="CRK75829.1"/>
    <property type="molecule type" value="Genomic_DNA"/>
</dbReference>
<reference evidence="1 2" key="1">
    <citation type="submission" date="2015-04" db="EMBL/GenBank/DDBJ databases">
        <authorList>
            <person name="Syromyatnikov M.Y."/>
            <person name="Popov V.N."/>
        </authorList>
    </citation>
    <scope>NUCLEOTIDE SEQUENCE [LARGE SCALE GENOMIC DNA]</scope>
    <source>
        <strain evidence="1 2">CECT 5292</strain>
    </source>
</reference>
<proteinExistence type="predicted"/>
<protein>
    <recommendedName>
        <fullName evidence="3">Succinate dehydrogenase</fullName>
    </recommendedName>
</protein>
<keyword evidence="2" id="KW-1185">Reference proteome</keyword>
<dbReference type="AlphaFoldDB" id="A0A0U1NMW1"/>
<dbReference type="PROSITE" id="PS51257">
    <property type="entry name" value="PROKAR_LIPOPROTEIN"/>
    <property type="match status" value="1"/>
</dbReference>
<dbReference type="RefSeq" id="WP_048599246.1">
    <property type="nucleotide sequence ID" value="NZ_CAXIAP010000002.1"/>
</dbReference>
<dbReference type="Proteomes" id="UP000048949">
    <property type="component" value="Unassembled WGS sequence"/>
</dbReference>
<evidence type="ECO:0000313" key="2">
    <source>
        <dbReference type="Proteomes" id="UP000048949"/>
    </source>
</evidence>
<dbReference type="STRING" id="282199.GCA_001049735_01883"/>
<evidence type="ECO:0000313" key="1">
    <source>
        <dbReference type="EMBL" id="CRK75829.1"/>
    </source>
</evidence>
<sequence length="109" mass="11394">MIRAALCLSAVLALGACDKAEQAVDKAARTTAKAAVDEVLVTQFPFIPKNQITPYSDCVIDSASSGEILSLTRDAIGQISQSTLNTVQTILTRPEAIKCIAEAGLTTQG</sequence>